<feature type="region of interest" description="Disordered" evidence="1">
    <location>
        <begin position="45"/>
        <end position="67"/>
    </location>
</feature>
<protein>
    <submittedName>
        <fullName evidence="2">Uncharacterized protein</fullName>
    </submittedName>
</protein>
<gene>
    <name evidence="2" type="ORF">QC761_106470</name>
</gene>
<dbReference type="CDD" id="cd23703">
    <property type="entry name" value="mS26_PET12"/>
    <property type="match status" value="1"/>
</dbReference>
<comment type="caution">
    <text evidence="2">The sequence shown here is derived from an EMBL/GenBank/DDBJ whole genome shotgun (WGS) entry which is preliminary data.</text>
</comment>
<dbReference type="GeneID" id="87893393"/>
<accession>A0ABR0FY39</accession>
<keyword evidence="3" id="KW-1185">Reference proteome</keyword>
<evidence type="ECO:0000313" key="3">
    <source>
        <dbReference type="Proteomes" id="UP001322138"/>
    </source>
</evidence>
<feature type="compositionally biased region" description="Polar residues" evidence="1">
    <location>
        <begin position="46"/>
        <end position="65"/>
    </location>
</feature>
<dbReference type="RefSeq" id="XP_062737001.1">
    <property type="nucleotide sequence ID" value="XM_062873911.1"/>
</dbReference>
<dbReference type="EMBL" id="JAFFGZ010000001">
    <property type="protein sequence ID" value="KAK4648025.1"/>
    <property type="molecule type" value="Genomic_DNA"/>
</dbReference>
<sequence length="378" mass="41390">MLNRPYSQTGLASINQPAPASFRISKSNHHHPHLAVVDNPPVVQEASPNSCLSRQKLPPTTNNMPPSLPRPALTGLEAALTNCRLTPRPVSRQLSRSLSTTPSYLQQFFPPDSPKFITIPEPPQSSEVKPPPVKGHLPKPRNLFPTRGGHRKATSAFIKAATPLSKSEAAGLPPKSAAEAAHRKAAAIRRKNLEAGTLSLYRRKITHDRRILERSQYKVGFNIACANKPEREDEILTRSTVKASTALKVQVEPSPLRFERAEEARKKTEQLAAQKSEARKDALAQLFVAAQSFIVTEKQLEERVEELFKEDTFKNRISSAAKNIWEASGPPISVATRQAQISGMASGLSDSTRAATQAAVRRKLVAEELSGGKLVIDV</sequence>
<organism evidence="2 3">
    <name type="scientific">Podospora bellae-mahoneyi</name>
    <dbReference type="NCBI Taxonomy" id="2093777"/>
    <lineage>
        <taxon>Eukaryota</taxon>
        <taxon>Fungi</taxon>
        <taxon>Dikarya</taxon>
        <taxon>Ascomycota</taxon>
        <taxon>Pezizomycotina</taxon>
        <taxon>Sordariomycetes</taxon>
        <taxon>Sordariomycetidae</taxon>
        <taxon>Sordariales</taxon>
        <taxon>Podosporaceae</taxon>
        <taxon>Podospora</taxon>
    </lineage>
</organism>
<dbReference type="Proteomes" id="UP001322138">
    <property type="component" value="Unassembled WGS sequence"/>
</dbReference>
<evidence type="ECO:0000313" key="2">
    <source>
        <dbReference type="EMBL" id="KAK4648025.1"/>
    </source>
</evidence>
<dbReference type="InterPro" id="IPR058940">
    <property type="entry name" value="mS26_fungi"/>
</dbReference>
<evidence type="ECO:0000256" key="1">
    <source>
        <dbReference type="SAM" id="MobiDB-lite"/>
    </source>
</evidence>
<proteinExistence type="predicted"/>
<feature type="region of interest" description="Disordered" evidence="1">
    <location>
        <begin position="122"/>
        <end position="149"/>
    </location>
</feature>
<name>A0ABR0FY39_9PEZI</name>
<reference evidence="2 3" key="1">
    <citation type="journal article" date="2023" name="bioRxiv">
        <title>High-quality genome assemblies of four members of thePodospora anserinaspecies complex.</title>
        <authorList>
            <person name="Ament-Velasquez S.L."/>
            <person name="Vogan A.A."/>
            <person name="Wallerman O."/>
            <person name="Hartmann F."/>
            <person name="Gautier V."/>
            <person name="Silar P."/>
            <person name="Giraud T."/>
            <person name="Johannesson H."/>
        </authorList>
    </citation>
    <scope>NUCLEOTIDE SEQUENCE [LARGE SCALE GENOMIC DNA]</scope>
    <source>
        <strain evidence="2 3">CBS 112042</strain>
    </source>
</reference>
<dbReference type="Pfam" id="PF26163">
    <property type="entry name" value="mS26"/>
    <property type="match status" value="1"/>
</dbReference>